<dbReference type="AlphaFoldDB" id="A0A0E2AQK7"/>
<dbReference type="Proteomes" id="UP000003879">
    <property type="component" value="Unassembled WGS sequence"/>
</dbReference>
<evidence type="ECO:0000313" key="3">
    <source>
        <dbReference type="Proteomes" id="UP000003879"/>
    </source>
</evidence>
<dbReference type="GO" id="GO:0003677">
    <property type="term" value="F:DNA binding"/>
    <property type="evidence" value="ECO:0007669"/>
    <property type="project" value="InterPro"/>
</dbReference>
<dbReference type="SUPFAM" id="SSF47413">
    <property type="entry name" value="lambda repressor-like DNA-binding domains"/>
    <property type="match status" value="1"/>
</dbReference>
<dbReference type="Gene3D" id="1.10.260.40">
    <property type="entry name" value="lambda repressor-like DNA-binding domains"/>
    <property type="match status" value="1"/>
</dbReference>
<dbReference type="EMBL" id="AGXN01000012">
    <property type="protein sequence ID" value="EIY96588.1"/>
    <property type="molecule type" value="Genomic_DNA"/>
</dbReference>
<dbReference type="SMR" id="A0A0E2AQK7"/>
<dbReference type="RefSeq" id="WP_005793920.1">
    <property type="nucleotide sequence ID" value="NZ_JH724215.1"/>
</dbReference>
<name>A0A0E2AQK7_BACFG</name>
<dbReference type="PATRIC" id="fig|997883.3.peg.2583"/>
<sequence length="121" mass="13807">MHDIVTQRLNQFLVEKNITYKELSGMILMSETSLCRKLTGSRSLDLHTLISIVACLPDVSSEWLLRGKGRVCNSSSSISSDVLVEELKMENNLLKRKIQVLQELLEFKMEKIRAENGNIKK</sequence>
<evidence type="ECO:0000256" key="1">
    <source>
        <dbReference type="SAM" id="Coils"/>
    </source>
</evidence>
<feature type="coiled-coil region" evidence="1">
    <location>
        <begin position="84"/>
        <end position="111"/>
    </location>
</feature>
<dbReference type="InterPro" id="IPR010982">
    <property type="entry name" value="Lambda_DNA-bd_dom_sf"/>
</dbReference>
<organism evidence="2 3">
    <name type="scientific">Bacteroides fragilis CL07T12C05</name>
    <dbReference type="NCBI Taxonomy" id="997883"/>
    <lineage>
        <taxon>Bacteria</taxon>
        <taxon>Pseudomonadati</taxon>
        <taxon>Bacteroidota</taxon>
        <taxon>Bacteroidia</taxon>
        <taxon>Bacteroidales</taxon>
        <taxon>Bacteroidaceae</taxon>
        <taxon>Bacteroides</taxon>
    </lineage>
</organism>
<reference evidence="2 3" key="1">
    <citation type="submission" date="2012-02" db="EMBL/GenBank/DDBJ databases">
        <title>The Genome Sequence of Bacteroides fragilis CL07T12C05.</title>
        <authorList>
            <consortium name="The Broad Institute Genome Sequencing Platform"/>
            <person name="Earl A."/>
            <person name="Ward D."/>
            <person name="Feldgarden M."/>
            <person name="Gevers D."/>
            <person name="Zitomersky N.L."/>
            <person name="Coyne M.J."/>
            <person name="Comstock L.E."/>
            <person name="Young S.K."/>
            <person name="Zeng Q."/>
            <person name="Gargeya S."/>
            <person name="Fitzgerald M."/>
            <person name="Haas B."/>
            <person name="Abouelleil A."/>
            <person name="Alvarado L."/>
            <person name="Arachchi H.M."/>
            <person name="Berlin A."/>
            <person name="Chapman S.B."/>
            <person name="Gearin G."/>
            <person name="Goldberg J."/>
            <person name="Griggs A."/>
            <person name="Gujja S."/>
            <person name="Hansen M."/>
            <person name="Heiman D."/>
            <person name="Howarth C."/>
            <person name="Larimer J."/>
            <person name="Lui A."/>
            <person name="MacDonald P.J.P."/>
            <person name="McCowen C."/>
            <person name="Montmayeur A."/>
            <person name="Murphy C."/>
            <person name="Neiman D."/>
            <person name="Pearson M."/>
            <person name="Priest M."/>
            <person name="Roberts A."/>
            <person name="Saif S."/>
            <person name="Shea T."/>
            <person name="Sisk P."/>
            <person name="Stolte C."/>
            <person name="Sykes S."/>
            <person name="Wortman J."/>
            <person name="Nusbaum C."/>
            <person name="Birren B."/>
        </authorList>
    </citation>
    <scope>NUCLEOTIDE SEQUENCE [LARGE SCALE GENOMIC DNA]</scope>
    <source>
        <strain evidence="2 3">CL07T12C05</strain>
    </source>
</reference>
<evidence type="ECO:0000313" key="2">
    <source>
        <dbReference type="EMBL" id="EIY96588.1"/>
    </source>
</evidence>
<gene>
    <name evidence="2" type="ORF">HMPREF1056_02476</name>
</gene>
<proteinExistence type="predicted"/>
<dbReference type="HOGENOM" id="CLU_2033404_0_0_10"/>
<keyword evidence="1" id="KW-0175">Coiled coil</keyword>
<comment type="caution">
    <text evidence="2">The sequence shown here is derived from an EMBL/GenBank/DDBJ whole genome shotgun (WGS) entry which is preliminary data.</text>
</comment>
<protein>
    <submittedName>
        <fullName evidence="2">Uncharacterized protein</fullName>
    </submittedName>
</protein>
<accession>A0A0E2AQK7</accession>